<evidence type="ECO:0000313" key="3">
    <source>
        <dbReference type="Proteomes" id="UP000324222"/>
    </source>
</evidence>
<organism evidence="2 3">
    <name type="scientific">Portunus trituberculatus</name>
    <name type="common">Swimming crab</name>
    <name type="synonym">Neptunus trituberculatus</name>
    <dbReference type="NCBI Taxonomy" id="210409"/>
    <lineage>
        <taxon>Eukaryota</taxon>
        <taxon>Metazoa</taxon>
        <taxon>Ecdysozoa</taxon>
        <taxon>Arthropoda</taxon>
        <taxon>Crustacea</taxon>
        <taxon>Multicrustacea</taxon>
        <taxon>Malacostraca</taxon>
        <taxon>Eumalacostraca</taxon>
        <taxon>Eucarida</taxon>
        <taxon>Decapoda</taxon>
        <taxon>Pleocyemata</taxon>
        <taxon>Brachyura</taxon>
        <taxon>Eubrachyura</taxon>
        <taxon>Portunoidea</taxon>
        <taxon>Portunidae</taxon>
        <taxon>Portuninae</taxon>
        <taxon>Portunus</taxon>
    </lineage>
</organism>
<evidence type="ECO:0000256" key="1">
    <source>
        <dbReference type="SAM" id="MobiDB-lite"/>
    </source>
</evidence>
<proteinExistence type="predicted"/>
<comment type="caution">
    <text evidence="2">The sequence shown here is derived from an EMBL/GenBank/DDBJ whole genome shotgun (WGS) entry which is preliminary data.</text>
</comment>
<feature type="compositionally biased region" description="Basic and acidic residues" evidence="1">
    <location>
        <begin position="16"/>
        <end position="38"/>
    </location>
</feature>
<dbReference type="EMBL" id="VSRR010100976">
    <property type="protein sequence ID" value="MPC95087.1"/>
    <property type="molecule type" value="Genomic_DNA"/>
</dbReference>
<gene>
    <name evidence="2" type="ORF">E2C01_090283</name>
</gene>
<sequence length="81" mass="8840">MADTSTDPNDLAGPGRTEDRNVLRFDVKEGRKEGDKGPNRILSLKLGSHAACDTRGDKANVVSMRATSGRVQCKAMMELYE</sequence>
<evidence type="ECO:0000313" key="2">
    <source>
        <dbReference type="EMBL" id="MPC95087.1"/>
    </source>
</evidence>
<feature type="region of interest" description="Disordered" evidence="1">
    <location>
        <begin position="1"/>
        <end position="41"/>
    </location>
</feature>
<name>A0A5B7JPP6_PORTR</name>
<reference evidence="2 3" key="1">
    <citation type="submission" date="2019-05" db="EMBL/GenBank/DDBJ databases">
        <title>Another draft genome of Portunus trituberculatus and its Hox gene families provides insights of decapod evolution.</title>
        <authorList>
            <person name="Jeong J.-H."/>
            <person name="Song I."/>
            <person name="Kim S."/>
            <person name="Choi T."/>
            <person name="Kim D."/>
            <person name="Ryu S."/>
            <person name="Kim W."/>
        </authorList>
    </citation>
    <scope>NUCLEOTIDE SEQUENCE [LARGE SCALE GENOMIC DNA]</scope>
    <source>
        <tissue evidence="2">Muscle</tissue>
    </source>
</reference>
<accession>A0A5B7JPP6</accession>
<keyword evidence="3" id="KW-1185">Reference proteome</keyword>
<protein>
    <submittedName>
        <fullName evidence="2">Uncharacterized protein</fullName>
    </submittedName>
</protein>
<dbReference type="Proteomes" id="UP000324222">
    <property type="component" value="Unassembled WGS sequence"/>
</dbReference>
<dbReference type="AlphaFoldDB" id="A0A5B7JPP6"/>